<dbReference type="RefSeq" id="WP_026229304.1">
    <property type="nucleotide sequence ID" value="NZ_KB890164.1"/>
</dbReference>
<reference evidence="1 2" key="1">
    <citation type="submission" date="2018-01" db="EMBL/GenBank/DDBJ databases">
        <title>Whole genome analyses suggest that Burkholderia sensu lato contains two further novel genera in the rhizoxinica-symbiotica group Mycetohabitans gen. nov., and Trinickia gen. nov.: implications for the evolution of diazotrophy and nodulation in the Burkholderiaceae.</title>
        <authorList>
            <person name="Estrada-de los Santos P."/>
            <person name="Palmer M."/>
            <person name="Chavez-Ramirez B."/>
            <person name="Beukes C."/>
            <person name="Steenkamp E.T."/>
            <person name="Hirsch A.M."/>
            <person name="Manyaka P."/>
            <person name="Maluk M."/>
            <person name="Lafos M."/>
            <person name="Crook M."/>
            <person name="Gross E."/>
            <person name="Simon M.F."/>
            <person name="Bueno dos Reis Junior F."/>
            <person name="Poole P.S."/>
            <person name="Venter S.N."/>
            <person name="James E.K."/>
        </authorList>
    </citation>
    <scope>NUCLEOTIDE SEQUENCE [LARGE SCALE GENOMIC DNA]</scope>
    <source>
        <strain evidence="1 2">JPY 581</strain>
    </source>
</reference>
<dbReference type="GO" id="GO:0016740">
    <property type="term" value="F:transferase activity"/>
    <property type="evidence" value="ECO:0007669"/>
    <property type="project" value="UniProtKB-KW"/>
</dbReference>
<evidence type="ECO:0000313" key="1">
    <source>
        <dbReference type="EMBL" id="PMS38058.1"/>
    </source>
</evidence>
<dbReference type="EMBL" id="PNYC01000002">
    <property type="protein sequence ID" value="PMS38058.1"/>
    <property type="molecule type" value="Genomic_DNA"/>
</dbReference>
<evidence type="ECO:0000313" key="2">
    <source>
        <dbReference type="Proteomes" id="UP000235777"/>
    </source>
</evidence>
<gene>
    <name evidence="1" type="ORF">C0Z20_04450</name>
</gene>
<accession>A0A2N7X8J4</accession>
<dbReference type="AlphaFoldDB" id="A0A2N7X8J4"/>
<organism evidence="1 2">
    <name type="scientific">Trinickia symbiotica</name>
    <dbReference type="NCBI Taxonomy" id="863227"/>
    <lineage>
        <taxon>Bacteria</taxon>
        <taxon>Pseudomonadati</taxon>
        <taxon>Pseudomonadota</taxon>
        <taxon>Betaproteobacteria</taxon>
        <taxon>Burkholderiales</taxon>
        <taxon>Burkholderiaceae</taxon>
        <taxon>Trinickia</taxon>
    </lineage>
</organism>
<proteinExistence type="predicted"/>
<comment type="caution">
    <text evidence="1">The sequence shown here is derived from an EMBL/GenBank/DDBJ whole genome shotgun (WGS) entry which is preliminary data.</text>
</comment>
<protein>
    <submittedName>
        <fullName evidence="1">Nucleotidyl transferase AbiEii/AbiGii toxin family protein</fullName>
    </submittedName>
</protein>
<sequence>MKTISSERKELIDALVAEGLAGNLSAAVLEKDVHVTDALRALAALRHPNVTFVFCGGTSLSKAYGLIERMSEDVDLKVVLDADHGLSKNGLRAHLGKLKDAVVDVMTALGFAVVDEEQRALNENRYFASGWLYETRYATHNSLRPHLSLEFTARSPRFAVEQKRIGYLIDQLADRSGESFEMACIAIEETLAEKVLSFLRRHAEHRAGVREKWDSALVRHVYDTYCMVRSDPALVERAAVHFGDLVDFDRKEFRLHEAFVEDPKRCLMAALTVAESEEKTHREYQDVLMPLIYGPIRPTFVEAFSVFKPAALAFLGAL</sequence>
<dbReference type="Pfam" id="PF08843">
    <property type="entry name" value="AbiEii"/>
    <property type="match status" value="1"/>
</dbReference>
<keyword evidence="1" id="KW-0808">Transferase</keyword>
<name>A0A2N7X8J4_9BURK</name>
<keyword evidence="2" id="KW-1185">Reference proteome</keyword>
<dbReference type="InterPro" id="IPR014942">
    <property type="entry name" value="AbiEii"/>
</dbReference>
<dbReference type="Proteomes" id="UP000235777">
    <property type="component" value="Unassembled WGS sequence"/>
</dbReference>
<dbReference type="Gene3D" id="3.10.450.620">
    <property type="entry name" value="JHP933, nucleotidyltransferase-like core domain"/>
    <property type="match status" value="1"/>
</dbReference>
<dbReference type="OrthoDB" id="9780929at2"/>